<dbReference type="RefSeq" id="WP_305517316.1">
    <property type="nucleotide sequence ID" value="NZ_JAUPEV010000009.1"/>
</dbReference>
<dbReference type="GO" id="GO:0003677">
    <property type="term" value="F:DNA binding"/>
    <property type="evidence" value="ECO:0007669"/>
    <property type="project" value="UniProtKB-KW"/>
</dbReference>
<evidence type="ECO:0000259" key="4">
    <source>
        <dbReference type="PROSITE" id="PS50042"/>
    </source>
</evidence>
<dbReference type="Pfam" id="PF13545">
    <property type="entry name" value="HTH_Crp_2"/>
    <property type="match status" value="1"/>
</dbReference>
<evidence type="ECO:0000313" key="9">
    <source>
        <dbReference type="Proteomes" id="UP001240777"/>
    </source>
</evidence>
<dbReference type="Proteomes" id="UP001177258">
    <property type="component" value="Unassembled WGS sequence"/>
</dbReference>
<dbReference type="InterPro" id="IPR036388">
    <property type="entry name" value="WH-like_DNA-bd_sf"/>
</dbReference>
<dbReference type="PROSITE" id="PS50042">
    <property type="entry name" value="CNMP_BINDING_3"/>
    <property type="match status" value="1"/>
</dbReference>
<sequence length="221" mass="26250">MIEKLKLLSLFVDIDDNTLGKICDFSKIKTYEKDFVLFYEGQVIDNLLFLLNGSVDIYKFDRFGNKKYLYNIDSMQENQDNLLLINHIDFREIKTFGNACIYEKSDILNIDCKKLIHLARQNTNLFSNLCRQIILKNQKLDEVINRDIIFDAIAKLAYTLDKNLYRFNLMQRQEIAYRLNIQPETLSRILKKLKQDRIIESDENSEIKVIDKKSLQEIYKI</sequence>
<dbReference type="CDD" id="cd00038">
    <property type="entry name" value="CAP_ED"/>
    <property type="match status" value="1"/>
</dbReference>
<dbReference type="SUPFAM" id="SSF51206">
    <property type="entry name" value="cAMP-binding domain-like"/>
    <property type="match status" value="1"/>
</dbReference>
<dbReference type="Proteomes" id="UP001240777">
    <property type="component" value="Unassembled WGS sequence"/>
</dbReference>
<evidence type="ECO:0000256" key="1">
    <source>
        <dbReference type="ARBA" id="ARBA00023015"/>
    </source>
</evidence>
<gene>
    <name evidence="6" type="ORF">Q5I04_06055</name>
    <name evidence="7" type="ORF">Q5I06_06380</name>
</gene>
<evidence type="ECO:0000256" key="3">
    <source>
        <dbReference type="ARBA" id="ARBA00023163"/>
    </source>
</evidence>
<keyword evidence="9" id="KW-1185">Reference proteome</keyword>
<dbReference type="Gene3D" id="1.10.10.10">
    <property type="entry name" value="Winged helix-like DNA-binding domain superfamily/Winged helix DNA-binding domain"/>
    <property type="match status" value="1"/>
</dbReference>
<dbReference type="GO" id="GO:0006355">
    <property type="term" value="P:regulation of DNA-templated transcription"/>
    <property type="evidence" value="ECO:0007669"/>
    <property type="project" value="InterPro"/>
</dbReference>
<reference evidence="6" key="2">
    <citation type="submission" date="2023-07" db="EMBL/GenBank/DDBJ databases">
        <authorList>
            <person name="Aydin F."/>
            <person name="Tarhane S."/>
            <person name="Saticioglu I.B."/>
            <person name="Karakaya E."/>
            <person name="Abay S."/>
            <person name="Guran O."/>
            <person name="Bozkurt E."/>
            <person name="Uzum N."/>
            <person name="Olgun K."/>
            <person name="Jablonski D."/>
        </authorList>
    </citation>
    <scope>NUCLEOTIDE SEQUENCE</scope>
    <source>
        <strain evidence="6">Faydin-H75</strain>
    </source>
</reference>
<dbReference type="InterPro" id="IPR018490">
    <property type="entry name" value="cNMP-bd_dom_sf"/>
</dbReference>
<dbReference type="SUPFAM" id="SSF46785">
    <property type="entry name" value="Winged helix' DNA-binding domain"/>
    <property type="match status" value="1"/>
</dbReference>
<protein>
    <submittedName>
        <fullName evidence="7">Crp/Fnr family transcriptional regulator</fullName>
    </submittedName>
</protein>
<evidence type="ECO:0000313" key="8">
    <source>
        <dbReference type="Proteomes" id="UP001177258"/>
    </source>
</evidence>
<dbReference type="PROSITE" id="PS51063">
    <property type="entry name" value="HTH_CRP_2"/>
    <property type="match status" value="1"/>
</dbReference>
<keyword evidence="3" id="KW-0804">Transcription</keyword>
<evidence type="ECO:0000313" key="6">
    <source>
        <dbReference type="EMBL" id="MDO7253469.1"/>
    </source>
</evidence>
<dbReference type="SMART" id="SM00419">
    <property type="entry name" value="HTH_CRP"/>
    <property type="match status" value="1"/>
</dbReference>
<dbReference type="InterPro" id="IPR014710">
    <property type="entry name" value="RmlC-like_jellyroll"/>
</dbReference>
<organism evidence="7 8">
    <name type="scientific">Helicobacter cappadocius</name>
    <dbReference type="NCBI Taxonomy" id="3063998"/>
    <lineage>
        <taxon>Bacteria</taxon>
        <taxon>Pseudomonadati</taxon>
        <taxon>Campylobacterota</taxon>
        <taxon>Epsilonproteobacteria</taxon>
        <taxon>Campylobacterales</taxon>
        <taxon>Helicobacteraceae</taxon>
        <taxon>Helicobacter</taxon>
    </lineage>
</organism>
<proteinExistence type="predicted"/>
<feature type="domain" description="Cyclic nucleotide-binding" evidence="4">
    <location>
        <begin position="10"/>
        <end position="59"/>
    </location>
</feature>
<dbReference type="Gene3D" id="2.60.120.10">
    <property type="entry name" value="Jelly Rolls"/>
    <property type="match status" value="1"/>
</dbReference>
<dbReference type="EMBL" id="JAUYZK010000009">
    <property type="protein sequence ID" value="MDP2539396.1"/>
    <property type="molecule type" value="Genomic_DNA"/>
</dbReference>
<evidence type="ECO:0000259" key="5">
    <source>
        <dbReference type="PROSITE" id="PS51063"/>
    </source>
</evidence>
<dbReference type="InterPro" id="IPR036390">
    <property type="entry name" value="WH_DNA-bd_sf"/>
</dbReference>
<comment type="caution">
    <text evidence="7">The sequence shown here is derived from an EMBL/GenBank/DDBJ whole genome shotgun (WGS) entry which is preliminary data.</text>
</comment>
<dbReference type="InterPro" id="IPR000595">
    <property type="entry name" value="cNMP-bd_dom"/>
</dbReference>
<evidence type="ECO:0000256" key="2">
    <source>
        <dbReference type="ARBA" id="ARBA00023125"/>
    </source>
</evidence>
<reference evidence="6 8" key="3">
    <citation type="journal article" date="2024" name="Syst. Appl. Microbiol.">
        <title>Helicobacter cappadocius sp. nov., from lizards: The first psychrotrophic Helicobacter species.</title>
        <authorList>
            <person name="Aydin F."/>
            <person name="Tarhane S."/>
            <person name="Karakaya E."/>
            <person name="Abay S."/>
            <person name="Kayman T."/>
            <person name="Guran O."/>
            <person name="Bozkurt E."/>
            <person name="Uzum N."/>
            <person name="Avci A."/>
            <person name="Olgun K."/>
            <person name="Jablonski D."/>
            <person name="Guran C."/>
            <person name="Burcin Saticioglu I."/>
        </authorList>
    </citation>
    <scope>NUCLEOTIDE SEQUENCE [LARGE SCALE GENOMIC DNA]</scope>
    <source>
        <strain evidence="6">Faydin-H75</strain>
        <strain evidence="8">faydin-H76</strain>
    </source>
</reference>
<keyword evidence="2" id="KW-0238">DNA-binding</keyword>
<reference evidence="7 9" key="1">
    <citation type="submission" date="2023-07" db="EMBL/GenBank/DDBJ databases">
        <title>Unpublished Manusciprt.</title>
        <authorList>
            <person name="Aydin F."/>
            <person name="Tarhane S."/>
            <person name="Saticioglu I.B."/>
            <person name="Karakaya E."/>
            <person name="Abay S."/>
            <person name="Guran O."/>
            <person name="Bozkurt E."/>
            <person name="Uzum N."/>
            <person name="Olgun K."/>
            <person name="Jablonski D."/>
        </authorList>
    </citation>
    <scope>NUCLEOTIDE SEQUENCE</scope>
    <source>
        <strain evidence="9">faydin-H75</strain>
        <strain evidence="7">Faydin-H76</strain>
    </source>
</reference>
<feature type="domain" description="HTH crp-type" evidence="5">
    <location>
        <begin position="141"/>
        <end position="213"/>
    </location>
</feature>
<name>A0AA90PR39_9HELI</name>
<dbReference type="EMBL" id="JAUPEV010000009">
    <property type="protein sequence ID" value="MDO7253469.1"/>
    <property type="molecule type" value="Genomic_DNA"/>
</dbReference>
<dbReference type="InterPro" id="IPR012318">
    <property type="entry name" value="HTH_CRP"/>
</dbReference>
<evidence type="ECO:0000313" key="7">
    <source>
        <dbReference type="EMBL" id="MDP2539396.1"/>
    </source>
</evidence>
<dbReference type="AlphaFoldDB" id="A0AA90PR39"/>
<keyword evidence="1" id="KW-0805">Transcription regulation</keyword>
<accession>A0AA90PR39</accession>